<dbReference type="PANTHER" id="PTHR36435:SF1">
    <property type="entry name" value="CAAX AMINO TERMINAL PROTEASE FAMILY PROTEIN"/>
    <property type="match status" value="1"/>
</dbReference>
<proteinExistence type="predicted"/>
<protein>
    <recommendedName>
        <fullName evidence="2">CAAX prenyl protease 2/Lysostaphin resistance protein A-like domain-containing protein</fullName>
    </recommendedName>
</protein>
<evidence type="ECO:0000259" key="2">
    <source>
        <dbReference type="Pfam" id="PF02517"/>
    </source>
</evidence>
<evidence type="ECO:0000313" key="4">
    <source>
        <dbReference type="Proteomes" id="UP000194873"/>
    </source>
</evidence>
<evidence type="ECO:0000256" key="1">
    <source>
        <dbReference type="SAM" id="Phobius"/>
    </source>
</evidence>
<organism evidence="3 4">
    <name type="scientific">Hymenobacter crusticola</name>
    <dbReference type="NCBI Taxonomy" id="1770526"/>
    <lineage>
        <taxon>Bacteria</taxon>
        <taxon>Pseudomonadati</taxon>
        <taxon>Bacteroidota</taxon>
        <taxon>Cytophagia</taxon>
        <taxon>Cytophagales</taxon>
        <taxon>Hymenobacteraceae</taxon>
        <taxon>Hymenobacter</taxon>
    </lineage>
</organism>
<evidence type="ECO:0000313" key="3">
    <source>
        <dbReference type="EMBL" id="OUJ72693.1"/>
    </source>
</evidence>
<feature type="transmembrane region" description="Helical" evidence="1">
    <location>
        <begin position="141"/>
        <end position="168"/>
    </location>
</feature>
<name>A0A243WAU0_9BACT</name>
<keyword evidence="1" id="KW-0472">Membrane</keyword>
<keyword evidence="4" id="KW-1185">Reference proteome</keyword>
<feature type="transmembrane region" description="Helical" evidence="1">
    <location>
        <begin position="98"/>
        <end position="120"/>
    </location>
</feature>
<dbReference type="GO" id="GO:0080120">
    <property type="term" value="P:CAAX-box protein maturation"/>
    <property type="evidence" value="ECO:0007669"/>
    <property type="project" value="UniProtKB-ARBA"/>
</dbReference>
<reference evidence="3 4" key="1">
    <citation type="submission" date="2017-01" db="EMBL/GenBank/DDBJ databases">
        <title>A new Hymenobacter.</title>
        <authorList>
            <person name="Liang Y."/>
            <person name="Feng F."/>
        </authorList>
    </citation>
    <scope>NUCLEOTIDE SEQUENCE [LARGE SCALE GENOMIC DNA]</scope>
    <source>
        <strain evidence="3">MIMBbqt21</strain>
    </source>
</reference>
<gene>
    <name evidence="3" type="ORF">BXP70_17455</name>
</gene>
<dbReference type="AlphaFoldDB" id="A0A243WAU0"/>
<feature type="transmembrane region" description="Helical" evidence="1">
    <location>
        <begin position="62"/>
        <end position="86"/>
    </location>
</feature>
<feature type="transmembrane region" description="Helical" evidence="1">
    <location>
        <begin position="22"/>
        <end position="42"/>
    </location>
</feature>
<keyword evidence="1" id="KW-1133">Transmembrane helix</keyword>
<dbReference type="Proteomes" id="UP000194873">
    <property type="component" value="Unassembled WGS sequence"/>
</dbReference>
<comment type="caution">
    <text evidence="3">The sequence shown here is derived from an EMBL/GenBank/DDBJ whole genome shotgun (WGS) entry which is preliminary data.</text>
</comment>
<dbReference type="InterPro" id="IPR052710">
    <property type="entry name" value="CAAX_protease"/>
</dbReference>
<sequence>MSLVVGIVAVPLFLHDSPTRRMITLVSVSELSKVLALVFLLWKVPAVRRVRLRLLASRELPIVYMLLPVLVLAQLVLRTLVVFLPLPDWTNKMLTELHQWPVLSFVVVCITAPILEELFFRGLLLSGLLKNYSPRKSIIQSSLLFGIIHLYPMHAVSAMVLGLFLGWLYYRTQSLGACIVAHSLNNMIGWTLMQQPPNALNESKAEMLRQLPPPLQLTLLLLAAAVLFVVACRRVQQATEPTKLIESNL</sequence>
<keyword evidence="1" id="KW-0812">Transmembrane</keyword>
<feature type="transmembrane region" description="Helical" evidence="1">
    <location>
        <begin position="214"/>
        <end position="231"/>
    </location>
</feature>
<dbReference type="Pfam" id="PF02517">
    <property type="entry name" value="Rce1-like"/>
    <property type="match status" value="1"/>
</dbReference>
<dbReference type="PANTHER" id="PTHR36435">
    <property type="entry name" value="SLR1288 PROTEIN"/>
    <property type="match status" value="1"/>
</dbReference>
<dbReference type="InterPro" id="IPR003675">
    <property type="entry name" value="Rce1/LyrA-like_dom"/>
</dbReference>
<feature type="domain" description="CAAX prenyl protease 2/Lysostaphin resistance protein A-like" evidence="2">
    <location>
        <begin position="99"/>
        <end position="188"/>
    </location>
</feature>
<accession>A0A243WAU0</accession>
<dbReference type="GO" id="GO:0004175">
    <property type="term" value="F:endopeptidase activity"/>
    <property type="evidence" value="ECO:0007669"/>
    <property type="project" value="UniProtKB-ARBA"/>
</dbReference>
<dbReference type="EMBL" id="MTSE01000009">
    <property type="protein sequence ID" value="OUJ72693.1"/>
    <property type="molecule type" value="Genomic_DNA"/>
</dbReference>